<evidence type="ECO:0000256" key="3">
    <source>
        <dbReference type="ARBA" id="ARBA00022801"/>
    </source>
</evidence>
<dbReference type="InterPro" id="IPR021764">
    <property type="entry name" value="Enterochelin_esterase_N"/>
</dbReference>
<evidence type="ECO:0000313" key="7">
    <source>
        <dbReference type="Proteomes" id="UP001501705"/>
    </source>
</evidence>
<organism evidence="6 7">
    <name type="scientific">Kribbella hippodromi</name>
    <dbReference type="NCBI Taxonomy" id="434347"/>
    <lineage>
        <taxon>Bacteria</taxon>
        <taxon>Bacillati</taxon>
        <taxon>Actinomycetota</taxon>
        <taxon>Actinomycetes</taxon>
        <taxon>Propionibacteriales</taxon>
        <taxon>Kribbellaceae</taxon>
        <taxon>Kribbella</taxon>
    </lineage>
</organism>
<dbReference type="RefSeq" id="WP_344241369.1">
    <property type="nucleotide sequence ID" value="NZ_BAAAPH010000039.1"/>
</dbReference>
<reference evidence="6 7" key="1">
    <citation type="journal article" date="2019" name="Int. J. Syst. Evol. Microbiol.">
        <title>The Global Catalogue of Microorganisms (GCM) 10K type strain sequencing project: providing services to taxonomists for standard genome sequencing and annotation.</title>
        <authorList>
            <consortium name="The Broad Institute Genomics Platform"/>
            <consortium name="The Broad Institute Genome Sequencing Center for Infectious Disease"/>
            <person name="Wu L."/>
            <person name="Ma J."/>
        </authorList>
    </citation>
    <scope>NUCLEOTIDE SEQUENCE [LARGE SCALE GENOMIC DNA]</scope>
    <source>
        <strain evidence="6 7">JCM 15572</strain>
    </source>
</reference>
<keyword evidence="3" id="KW-0378">Hydrolase</keyword>
<dbReference type="PANTHER" id="PTHR48098">
    <property type="entry name" value="ENTEROCHELIN ESTERASE-RELATED"/>
    <property type="match status" value="1"/>
</dbReference>
<gene>
    <name evidence="6" type="ORF">GCM10009804_73430</name>
</gene>
<protein>
    <recommendedName>
        <fullName evidence="5">Enterochelin esterase N-terminal domain-containing protein</fullName>
    </recommendedName>
</protein>
<dbReference type="SUPFAM" id="SSF53474">
    <property type="entry name" value="alpha/beta-Hydrolases"/>
    <property type="match status" value="1"/>
</dbReference>
<keyword evidence="2" id="KW-0963">Cytoplasm</keyword>
<dbReference type="SUPFAM" id="SSF81296">
    <property type="entry name" value="E set domains"/>
    <property type="match status" value="1"/>
</dbReference>
<evidence type="ECO:0000256" key="4">
    <source>
        <dbReference type="ARBA" id="ARBA00024201"/>
    </source>
</evidence>
<dbReference type="InterPro" id="IPR029058">
    <property type="entry name" value="AB_hydrolase_fold"/>
</dbReference>
<dbReference type="InterPro" id="IPR000801">
    <property type="entry name" value="Esterase-like"/>
</dbReference>
<dbReference type="Proteomes" id="UP001501705">
    <property type="component" value="Unassembled WGS sequence"/>
</dbReference>
<evidence type="ECO:0000259" key="5">
    <source>
        <dbReference type="Pfam" id="PF11806"/>
    </source>
</evidence>
<evidence type="ECO:0000256" key="2">
    <source>
        <dbReference type="ARBA" id="ARBA00022490"/>
    </source>
</evidence>
<dbReference type="EMBL" id="BAAAPH010000039">
    <property type="protein sequence ID" value="GAA1606722.1"/>
    <property type="molecule type" value="Genomic_DNA"/>
</dbReference>
<dbReference type="Pfam" id="PF00756">
    <property type="entry name" value="Esterase"/>
    <property type="match status" value="1"/>
</dbReference>
<comment type="subcellular location">
    <subcellularLocation>
        <location evidence="1">Cytoplasm</location>
    </subcellularLocation>
</comment>
<dbReference type="InterPro" id="IPR050583">
    <property type="entry name" value="Mycobacterial_A85_antigen"/>
</dbReference>
<dbReference type="Gene3D" id="2.60.40.10">
    <property type="entry name" value="Immunoglobulins"/>
    <property type="match status" value="1"/>
</dbReference>
<dbReference type="NCBIfam" id="NF007758">
    <property type="entry name" value="PRK10439.1"/>
    <property type="match status" value="1"/>
</dbReference>
<evidence type="ECO:0000313" key="6">
    <source>
        <dbReference type="EMBL" id="GAA1606722.1"/>
    </source>
</evidence>
<keyword evidence="7" id="KW-1185">Reference proteome</keyword>
<comment type="caution">
    <text evidence="6">The sequence shown here is derived from an EMBL/GenBank/DDBJ whole genome shotgun (WGS) entry which is preliminary data.</text>
</comment>
<proteinExistence type="inferred from homology"/>
<dbReference type="InterPro" id="IPR014756">
    <property type="entry name" value="Ig_E-set"/>
</dbReference>
<dbReference type="InterPro" id="IPR013783">
    <property type="entry name" value="Ig-like_fold"/>
</dbReference>
<dbReference type="PANTHER" id="PTHR48098:SF3">
    <property type="entry name" value="IRON(III) ENTEROBACTIN ESTERASE"/>
    <property type="match status" value="1"/>
</dbReference>
<feature type="domain" description="Enterochelin esterase N-terminal" evidence="5">
    <location>
        <begin position="55"/>
        <end position="168"/>
    </location>
</feature>
<name>A0ABN2EHN5_9ACTN</name>
<evidence type="ECO:0000256" key="1">
    <source>
        <dbReference type="ARBA" id="ARBA00004496"/>
    </source>
</evidence>
<dbReference type="Pfam" id="PF11806">
    <property type="entry name" value="Enterochelin_N"/>
    <property type="match status" value="1"/>
</dbReference>
<dbReference type="Gene3D" id="3.40.50.1820">
    <property type="entry name" value="alpha/beta hydrolase"/>
    <property type="match status" value="1"/>
</dbReference>
<sequence length="419" mass="47415">MKFVPETSLLSPRIAKVTDAARTGDLTALDEFWRDLDTAGSPLMEQLGEEGQTLVTFVWRDPGDTENVLVVLYSAPSEGDLSRYTMKQVEGTDLWYVSYLLPSDLRTTYLLSVNDSLKPYTSYAEVLERLPLYQPDPLNRRDYPIFGNEQNKYVVSVLELPDAPAQPWNIARRGVPMGKSQLHTMDSAALGTQHHVSVHVPAGYTPNGDDYNIFLLFDGWAYYNFAAVTTVLDNLQYTGRIPPYVLVMHSNLDQQVRARELPCHSPFHDFLRDELMPWLRRNYNVTTDPARTVVGGSCFGGLAAAYVAYRSPDLFGNVISQSGSFWWPGKNSELEDQWLTEQYRSSPKLPIRFSMEIGSLEGPIGEYDPMGTHRAMRDVLLEKGYEIDYSEYMGGHDLICWRGSLVDRLLSFHAKVAAR</sequence>
<comment type="similarity">
    <text evidence="4">Belongs to the Fes family.</text>
</comment>
<accession>A0ABN2EHN5</accession>